<dbReference type="EMBL" id="JWZT01000937">
    <property type="protein sequence ID" value="KII73191.1"/>
    <property type="molecule type" value="Genomic_DNA"/>
</dbReference>
<proteinExistence type="predicted"/>
<dbReference type="AlphaFoldDB" id="A0A0C2N0T1"/>
<dbReference type="Proteomes" id="UP000031668">
    <property type="component" value="Unassembled WGS sequence"/>
</dbReference>
<evidence type="ECO:0000313" key="2">
    <source>
        <dbReference type="EMBL" id="KII73191.1"/>
    </source>
</evidence>
<reference evidence="2 3" key="1">
    <citation type="journal article" date="2014" name="Genome Biol. Evol.">
        <title>The genome of the myxosporean Thelohanellus kitauei shows adaptations to nutrient acquisition within its fish host.</title>
        <authorList>
            <person name="Yang Y."/>
            <person name="Xiong J."/>
            <person name="Zhou Z."/>
            <person name="Huo F."/>
            <person name="Miao W."/>
            <person name="Ran C."/>
            <person name="Liu Y."/>
            <person name="Zhang J."/>
            <person name="Feng J."/>
            <person name="Wang M."/>
            <person name="Wang M."/>
            <person name="Wang L."/>
            <person name="Yao B."/>
        </authorList>
    </citation>
    <scope>NUCLEOTIDE SEQUENCE [LARGE SCALE GENOMIC DNA]</scope>
    <source>
        <strain evidence="2">Wuqing</strain>
    </source>
</reference>
<comment type="caution">
    <text evidence="2">The sequence shown here is derived from an EMBL/GenBank/DDBJ whole genome shotgun (WGS) entry which is preliminary data.</text>
</comment>
<protein>
    <submittedName>
        <fullName evidence="2">Uncharacterized protein</fullName>
    </submittedName>
</protein>
<evidence type="ECO:0000256" key="1">
    <source>
        <dbReference type="SAM" id="Coils"/>
    </source>
</evidence>
<organism evidence="2 3">
    <name type="scientific">Thelohanellus kitauei</name>
    <name type="common">Myxosporean</name>
    <dbReference type="NCBI Taxonomy" id="669202"/>
    <lineage>
        <taxon>Eukaryota</taxon>
        <taxon>Metazoa</taxon>
        <taxon>Cnidaria</taxon>
        <taxon>Myxozoa</taxon>
        <taxon>Myxosporea</taxon>
        <taxon>Bivalvulida</taxon>
        <taxon>Platysporina</taxon>
        <taxon>Myxobolidae</taxon>
        <taxon>Thelohanellus</taxon>
    </lineage>
</organism>
<name>A0A0C2N0T1_THEKT</name>
<sequence length="154" mass="18630">MTTSIQSHIDIKITTTVHPYIANLKRIMSMFERIESNLQDSLNFYQKIENLLEERLHNVDERSKEMQDLLKDREERLRIYTLNKNKHEMASINSETIKIKIQMKFLESQRDSASRELQKTQHTITDLTKQIFYNNRQMEGIKQQMRQYILVRRL</sequence>
<keyword evidence="3" id="KW-1185">Reference proteome</keyword>
<keyword evidence="1" id="KW-0175">Coiled coil</keyword>
<dbReference type="SUPFAM" id="SSF57997">
    <property type="entry name" value="Tropomyosin"/>
    <property type="match status" value="1"/>
</dbReference>
<evidence type="ECO:0000313" key="3">
    <source>
        <dbReference type="Proteomes" id="UP000031668"/>
    </source>
</evidence>
<gene>
    <name evidence="2" type="ORF">RF11_06862</name>
</gene>
<feature type="coiled-coil region" evidence="1">
    <location>
        <begin position="103"/>
        <end position="130"/>
    </location>
</feature>
<accession>A0A0C2N0T1</accession>